<name>A0A1Q8VL66_9ACTO</name>
<evidence type="ECO:0000313" key="3">
    <source>
        <dbReference type="EMBL" id="OLO48847.1"/>
    </source>
</evidence>
<feature type="compositionally biased region" description="Low complexity" evidence="1">
    <location>
        <begin position="254"/>
        <end position="268"/>
    </location>
</feature>
<reference evidence="3 4" key="1">
    <citation type="submission" date="2016-12" db="EMBL/GenBank/DDBJ databases">
        <title>Genomic comparison of strains in the 'Actinomyces naeslundii' group.</title>
        <authorList>
            <person name="Mughal S.R."/>
            <person name="Do T."/>
            <person name="Gilbert S.C."/>
            <person name="Witherden E.A."/>
            <person name="Didelot X."/>
            <person name="Beighton D."/>
        </authorList>
    </citation>
    <scope>NUCLEOTIDE SEQUENCE [LARGE SCALE GENOMIC DNA]</scope>
    <source>
        <strain evidence="3 4">R21091</strain>
    </source>
</reference>
<sequence length="825" mass="83249">MQYAQRLLAALPSTRAGLRAILAVLTAFGIVLATAGVAAMPLLNGGRAVEDSENGSACHPAARMVYPEGQSAPEYVVPVYEAEYGVDSILSDWCGTAGEVLENPTITLNVVEGKTITPYLLPGIKAELERPAPTNGEQNVFIPTDYLVKGVRQVTGDSGWEVGTKIFSLTYTSGTVSATTGLFSFVKQDPGAIDPPSPKPTPEPTTGPSAEPSEKPGSELPTEPLPQPTAELTTEPIPQPTAEPKPEPTPEPSAAPTAEPTPEATTEPSPAPSVSPTPTPSPTPSAAPSPSASPSTTASPSSSPSPSQSPKPEPTASAQPSASPSATVKTCQAKPTVQVLSSDGSDPQGSEPAYDPETAVRVRGTGWCSQGTMLDGEKPVEIKVAAYGGYVVPGTLSVPVTFHHGSFDAQLNLSALYSGGKVDKGRYYLQFSPIDSGLTAATNVFALNKAVAPQPKPEPSPAPSPAPTATAEPSATAQPTSEPAPEPTGSPTSPAPTPSAAPSSEPSASAAPSARPSETASPAPAPHTTGPDQNTQRPNPDGGGRPGTDNAPGNNPGGNQGDTGSGAGSGTGTGAGGQGDSSAPQAPDAGSDSRSSTSQDGSDPDQANAGAVPAPNAGGSGAERPHASEDSAASAKNSPGADASSQRTVRPDRSPVAPVSSAAHLNADNAGSLSGSRQGNIVNLVLPKSKVQSGEWVSVFVFPGATTKGWVQVDDANSVSIDISTFDSGSYELAVADRDNGLLGWAKLEISSASFDPRNPAQAQLLTFPDKAAAHTKGLSANDVLLGSAGGLLVVGAVSLLVAAFSGMPLRVPRTSPQLRLPRRH</sequence>
<feature type="region of interest" description="Disordered" evidence="1">
    <location>
        <begin position="338"/>
        <end position="357"/>
    </location>
</feature>
<accession>A0A1Q8VL66</accession>
<evidence type="ECO:0000256" key="1">
    <source>
        <dbReference type="SAM" id="MobiDB-lite"/>
    </source>
</evidence>
<feature type="region of interest" description="Disordered" evidence="1">
    <location>
        <begin position="187"/>
        <end position="332"/>
    </location>
</feature>
<protein>
    <submittedName>
        <fullName evidence="3">Uncharacterized protein</fullName>
    </submittedName>
</protein>
<feature type="compositionally biased region" description="Pro residues" evidence="1">
    <location>
        <begin position="482"/>
        <end position="499"/>
    </location>
</feature>
<feature type="region of interest" description="Disordered" evidence="1">
    <location>
        <begin position="452"/>
        <end position="661"/>
    </location>
</feature>
<keyword evidence="2" id="KW-1133">Transmembrane helix</keyword>
<feature type="compositionally biased region" description="Gly residues" evidence="1">
    <location>
        <begin position="555"/>
        <end position="579"/>
    </location>
</feature>
<keyword evidence="2" id="KW-0472">Membrane</keyword>
<feature type="compositionally biased region" description="Low complexity" evidence="1">
    <location>
        <begin position="500"/>
        <end position="522"/>
    </location>
</feature>
<evidence type="ECO:0000313" key="4">
    <source>
        <dbReference type="Proteomes" id="UP000186471"/>
    </source>
</evidence>
<keyword evidence="2" id="KW-0812">Transmembrane</keyword>
<evidence type="ECO:0000256" key="2">
    <source>
        <dbReference type="SAM" id="Phobius"/>
    </source>
</evidence>
<feature type="compositionally biased region" description="Low complexity" evidence="1">
    <location>
        <begin position="580"/>
        <end position="617"/>
    </location>
</feature>
<dbReference type="Proteomes" id="UP000186471">
    <property type="component" value="Unassembled WGS sequence"/>
</dbReference>
<feature type="compositionally biased region" description="Low complexity" evidence="1">
    <location>
        <begin position="314"/>
        <end position="326"/>
    </location>
</feature>
<feature type="compositionally biased region" description="Low complexity" evidence="1">
    <location>
        <begin position="288"/>
        <end position="306"/>
    </location>
</feature>
<gene>
    <name evidence="3" type="ORF">BKH31_01560</name>
</gene>
<feature type="compositionally biased region" description="Pro residues" evidence="1">
    <location>
        <begin position="269"/>
        <end position="287"/>
    </location>
</feature>
<comment type="caution">
    <text evidence="3">The sequence shown here is derived from an EMBL/GenBank/DDBJ whole genome shotgun (WGS) entry which is preliminary data.</text>
</comment>
<organism evidence="3 4">
    <name type="scientific">Actinomyces oris</name>
    <dbReference type="NCBI Taxonomy" id="544580"/>
    <lineage>
        <taxon>Bacteria</taxon>
        <taxon>Bacillati</taxon>
        <taxon>Actinomycetota</taxon>
        <taxon>Actinomycetes</taxon>
        <taxon>Actinomycetales</taxon>
        <taxon>Actinomycetaceae</taxon>
        <taxon>Actinomyces</taxon>
    </lineage>
</organism>
<feature type="compositionally biased region" description="Pro residues" evidence="1">
    <location>
        <begin position="454"/>
        <end position="466"/>
    </location>
</feature>
<feature type="compositionally biased region" description="Polar residues" evidence="1">
    <location>
        <begin position="338"/>
        <end position="348"/>
    </location>
</feature>
<dbReference type="RefSeq" id="WP_075410766.1">
    <property type="nucleotide sequence ID" value="NZ_MSKK01000003.1"/>
</dbReference>
<feature type="compositionally biased region" description="Low complexity" evidence="1">
    <location>
        <begin position="467"/>
        <end position="481"/>
    </location>
</feature>
<dbReference type="OrthoDB" id="3254049at2"/>
<feature type="transmembrane region" description="Helical" evidence="2">
    <location>
        <begin position="20"/>
        <end position="43"/>
    </location>
</feature>
<proteinExistence type="predicted"/>
<dbReference type="AlphaFoldDB" id="A0A1Q8VL66"/>
<dbReference type="EMBL" id="MSKK01000003">
    <property type="protein sequence ID" value="OLO48847.1"/>
    <property type="molecule type" value="Genomic_DNA"/>
</dbReference>
<feature type="compositionally biased region" description="Pro residues" evidence="1">
    <location>
        <begin position="237"/>
        <end position="253"/>
    </location>
</feature>
<feature type="compositionally biased region" description="Pro residues" evidence="1">
    <location>
        <begin position="193"/>
        <end position="205"/>
    </location>
</feature>
<feature type="transmembrane region" description="Helical" evidence="2">
    <location>
        <begin position="784"/>
        <end position="805"/>
    </location>
</feature>